<name>A0A250JQE5_9BACT</name>
<feature type="transmembrane region" description="Helical" evidence="1">
    <location>
        <begin position="21"/>
        <end position="39"/>
    </location>
</feature>
<proteinExistence type="predicted"/>
<keyword evidence="1" id="KW-1133">Transmembrane helix</keyword>
<keyword evidence="1" id="KW-0812">Transmembrane</keyword>
<dbReference type="AlphaFoldDB" id="A0A250JQE5"/>
<accession>A0A250JQE5</accession>
<organism evidence="2 3">
    <name type="scientific">Corallococcus macrosporus DSM 14697</name>
    <dbReference type="NCBI Taxonomy" id="1189310"/>
    <lineage>
        <taxon>Bacteria</taxon>
        <taxon>Pseudomonadati</taxon>
        <taxon>Myxococcota</taxon>
        <taxon>Myxococcia</taxon>
        <taxon>Myxococcales</taxon>
        <taxon>Cystobacterineae</taxon>
        <taxon>Myxococcaceae</taxon>
        <taxon>Corallococcus</taxon>
    </lineage>
</organism>
<dbReference type="EMBL" id="CP022203">
    <property type="protein sequence ID" value="ATB46065.1"/>
    <property type="molecule type" value="Genomic_DNA"/>
</dbReference>
<reference evidence="2 3" key="1">
    <citation type="submission" date="2017-06" db="EMBL/GenBank/DDBJ databases">
        <title>Sequencing and comparative analysis of myxobacterial genomes.</title>
        <authorList>
            <person name="Rupp O."/>
            <person name="Goesmann A."/>
            <person name="Sogaard-Andersen L."/>
        </authorList>
    </citation>
    <scope>NUCLEOTIDE SEQUENCE [LARGE SCALE GENOMIC DNA]</scope>
    <source>
        <strain evidence="2 3">DSM 14697</strain>
    </source>
</reference>
<feature type="transmembrane region" description="Helical" evidence="1">
    <location>
        <begin position="127"/>
        <end position="146"/>
    </location>
</feature>
<dbReference type="KEGG" id="mmas:MYMAC_001657"/>
<sequence>MEPSSTSSAALPSPRPESPRVFRWAFAALLAAFLIEFVIRRVVPHEWGYTLMGGQGDCMGLGDGAEDMTIGFVQLVIVLMYERASPKALWTGIVTTEFIRFAPAAVLITWAAVSNPSEVGDLLRSAFFWWPLRGLMSTAAFIWLCLKQDRPRSLAVPMLASLTVLGALSLWNSEPHFNGALPWRTDSLLHMLSREPRPIP</sequence>
<feature type="transmembrane region" description="Helical" evidence="1">
    <location>
        <begin position="153"/>
        <end position="171"/>
    </location>
</feature>
<evidence type="ECO:0000313" key="2">
    <source>
        <dbReference type="EMBL" id="ATB46065.1"/>
    </source>
</evidence>
<keyword evidence="3" id="KW-1185">Reference proteome</keyword>
<gene>
    <name evidence="2" type="ORF">MYMAC_001657</name>
</gene>
<keyword evidence="1" id="KW-0472">Membrane</keyword>
<feature type="transmembrane region" description="Helical" evidence="1">
    <location>
        <begin position="88"/>
        <end position="112"/>
    </location>
</feature>
<dbReference type="Proteomes" id="UP000217343">
    <property type="component" value="Chromosome"/>
</dbReference>
<evidence type="ECO:0000313" key="3">
    <source>
        <dbReference type="Proteomes" id="UP000217343"/>
    </source>
</evidence>
<protein>
    <submittedName>
        <fullName evidence="2">Uncharacterized protein</fullName>
    </submittedName>
</protein>
<evidence type="ECO:0000256" key="1">
    <source>
        <dbReference type="SAM" id="Phobius"/>
    </source>
</evidence>